<dbReference type="InterPro" id="IPR029058">
    <property type="entry name" value="AB_hydrolase_fold"/>
</dbReference>
<accession>A0A365NFB0</accession>
<evidence type="ECO:0000313" key="3">
    <source>
        <dbReference type="EMBL" id="RBA19474.1"/>
    </source>
</evidence>
<dbReference type="InterPro" id="IPR013094">
    <property type="entry name" value="AB_hydrolase_3"/>
</dbReference>
<feature type="domain" description="Alpha/beta hydrolase fold-3" evidence="2">
    <location>
        <begin position="95"/>
        <end position="319"/>
    </location>
</feature>
<dbReference type="Gene3D" id="3.40.50.1820">
    <property type="entry name" value="alpha/beta hydrolase"/>
    <property type="match status" value="1"/>
</dbReference>
<evidence type="ECO:0000313" key="4">
    <source>
        <dbReference type="Proteomes" id="UP000251714"/>
    </source>
</evidence>
<dbReference type="GO" id="GO:0016787">
    <property type="term" value="F:hydrolase activity"/>
    <property type="evidence" value="ECO:0007669"/>
    <property type="project" value="UniProtKB-KW"/>
</dbReference>
<dbReference type="EMBL" id="PKMI01000011">
    <property type="protein sequence ID" value="RBA19474.1"/>
    <property type="molecule type" value="Genomic_DNA"/>
</dbReference>
<organism evidence="3 4">
    <name type="scientific">Gibberella intermedia</name>
    <name type="common">Bulb rot disease fungus</name>
    <name type="synonym">Fusarium proliferatum</name>
    <dbReference type="NCBI Taxonomy" id="948311"/>
    <lineage>
        <taxon>Eukaryota</taxon>
        <taxon>Fungi</taxon>
        <taxon>Dikarya</taxon>
        <taxon>Ascomycota</taxon>
        <taxon>Pezizomycotina</taxon>
        <taxon>Sordariomycetes</taxon>
        <taxon>Hypocreomycetidae</taxon>
        <taxon>Hypocreales</taxon>
        <taxon>Nectriaceae</taxon>
        <taxon>Fusarium</taxon>
        <taxon>Fusarium fujikuroi species complex</taxon>
    </lineage>
</organism>
<sequence length="368" mass="40323">MTGDTHRKICQPLHPAIRDSLDPQYVAYHEAHLQYIERDEINSWDGSIRTKKHSLPPGGTKPIPVGSIGDHDVARFRVRVYTPTGQCDDRGWPVLVWFHGGAWAVGGLNNGTDLCCWACERARCIVVSVDYGLAPETPFPAAVEDAIDAVRWVASRPTELQSIDTSRISISGTSAGANLAIVAALSASNPEVPLPTAQPSLPNTITHPPISLVLFIPVVDNTATAEGVWRPNAETAPWLTPARMEYYRKLYFTRDDHRSQWDASPNLAPESLLSKLPKTWIAVAEMDILAPEALTFGEHLRGLGVDVETLLVKGGTHSILSLHGVIDRGYRMIEDAVKHLQVAFGTGQHSKAAGIYFLNCSETLRDYP</sequence>
<dbReference type="PANTHER" id="PTHR48081:SF8">
    <property type="entry name" value="ALPHA_BETA HYDROLASE FOLD-3 DOMAIN-CONTAINING PROTEIN-RELATED"/>
    <property type="match status" value="1"/>
</dbReference>
<dbReference type="AlphaFoldDB" id="A0A365NFB0"/>
<dbReference type="Proteomes" id="UP000251714">
    <property type="component" value="Unassembled WGS sequence"/>
</dbReference>
<comment type="caution">
    <text evidence="3">The sequence shown here is derived from an EMBL/GenBank/DDBJ whole genome shotgun (WGS) entry which is preliminary data.</text>
</comment>
<gene>
    <name evidence="3" type="ORF">FPRO05_09577</name>
</gene>
<dbReference type="InterPro" id="IPR050300">
    <property type="entry name" value="GDXG_lipolytic_enzyme"/>
</dbReference>
<keyword evidence="1" id="KW-0378">Hydrolase</keyword>
<dbReference type="Pfam" id="PF07859">
    <property type="entry name" value="Abhydrolase_3"/>
    <property type="match status" value="1"/>
</dbReference>
<dbReference type="PANTHER" id="PTHR48081">
    <property type="entry name" value="AB HYDROLASE SUPERFAMILY PROTEIN C4A8.06C"/>
    <property type="match status" value="1"/>
</dbReference>
<dbReference type="SUPFAM" id="SSF53474">
    <property type="entry name" value="alpha/beta-Hydrolases"/>
    <property type="match status" value="1"/>
</dbReference>
<evidence type="ECO:0000259" key="2">
    <source>
        <dbReference type="Pfam" id="PF07859"/>
    </source>
</evidence>
<reference evidence="3 4" key="1">
    <citation type="submission" date="2017-12" db="EMBL/GenBank/DDBJ databases">
        <title>Genome sequence of the mycotoxigenic crop pathogen Fusarium proliferatum, strain ITEM 2341 from Date Palm.</title>
        <authorList>
            <person name="Almiman B.F."/>
            <person name="Shittu T.A."/>
            <person name="Muthumeenakshi S."/>
            <person name="Baroncelli R."/>
            <person name="Sreenivasaprasada S."/>
        </authorList>
    </citation>
    <scope>NUCLEOTIDE SEQUENCE [LARGE SCALE GENOMIC DNA]</scope>
    <source>
        <strain evidence="3 4">ITEM 2341</strain>
    </source>
</reference>
<name>A0A365NFB0_GIBIN</name>
<evidence type="ECO:0000256" key="1">
    <source>
        <dbReference type="ARBA" id="ARBA00022801"/>
    </source>
</evidence>
<proteinExistence type="predicted"/>
<protein>
    <recommendedName>
        <fullName evidence="2">Alpha/beta hydrolase fold-3 domain-containing protein</fullName>
    </recommendedName>
</protein>